<sequence>MDHPAWTELSDELLLEKKISQLGLRIEGTPLDANVQQLYAELSQKGLAFYPSCHIGDEWFVPVGIPAIFVPFFLAHERLRRLEATMMLEVEGDTPEACMRLLRHEAAHAYAYAYQLFRKRSWQRVFGRTSRETTPEFYRPRPYSHSYVVHLEDWYAQSHPDEDFAETFAVWLTPGFDWRERFRGWKALHKLEYVDELMRSLVGRAPPPLPAYRVREHDCLNLKLKTYYARKRKLYQDTYPDFYDRDLRQLFAGPPSADVAFAASAYLRRRRRALMDAVCEWTNEKKYRVHKLLARLIERCDQLDLHLNPNEPPPDLAVASYVATLVMNYLFTGKFKRTK</sequence>
<gene>
    <name evidence="1" type="ordered locus">Oter_2161</name>
</gene>
<name>B1ZNS4_OPITP</name>
<dbReference type="RefSeq" id="WP_012374981.1">
    <property type="nucleotide sequence ID" value="NC_010571.1"/>
</dbReference>
<reference evidence="1 2" key="1">
    <citation type="journal article" date="2011" name="J. Bacteriol.">
        <title>Genome sequence of the verrucomicrobium Opitutus terrae PB90-1, an abundant inhabitant of rice paddy soil ecosystems.</title>
        <authorList>
            <person name="van Passel M.W."/>
            <person name="Kant R."/>
            <person name="Palva A."/>
            <person name="Copeland A."/>
            <person name="Lucas S."/>
            <person name="Lapidus A."/>
            <person name="Glavina del Rio T."/>
            <person name="Pitluck S."/>
            <person name="Goltsman E."/>
            <person name="Clum A."/>
            <person name="Sun H."/>
            <person name="Schmutz J."/>
            <person name="Larimer F.W."/>
            <person name="Land M.L."/>
            <person name="Hauser L."/>
            <person name="Kyrpides N."/>
            <person name="Mikhailova N."/>
            <person name="Richardson P.P."/>
            <person name="Janssen P.H."/>
            <person name="de Vos W.M."/>
            <person name="Smidt H."/>
        </authorList>
    </citation>
    <scope>NUCLEOTIDE SEQUENCE [LARGE SCALE GENOMIC DNA]</scope>
    <source>
        <strain evidence="2">DSM 11246 / JCM 15787 / PB90-1</strain>
    </source>
</reference>
<evidence type="ECO:0000313" key="2">
    <source>
        <dbReference type="Proteomes" id="UP000007013"/>
    </source>
</evidence>
<evidence type="ECO:0000313" key="1">
    <source>
        <dbReference type="EMBL" id="ACB75444.1"/>
    </source>
</evidence>
<dbReference type="EMBL" id="CP001032">
    <property type="protein sequence ID" value="ACB75444.1"/>
    <property type="molecule type" value="Genomic_DNA"/>
</dbReference>
<evidence type="ECO:0008006" key="3">
    <source>
        <dbReference type="Google" id="ProtNLM"/>
    </source>
</evidence>
<organism evidence="1 2">
    <name type="scientific">Opitutus terrae (strain DSM 11246 / JCM 15787 / PB90-1)</name>
    <dbReference type="NCBI Taxonomy" id="452637"/>
    <lineage>
        <taxon>Bacteria</taxon>
        <taxon>Pseudomonadati</taxon>
        <taxon>Verrucomicrobiota</taxon>
        <taxon>Opitutia</taxon>
        <taxon>Opitutales</taxon>
        <taxon>Opitutaceae</taxon>
        <taxon>Opitutus</taxon>
    </lineage>
</organism>
<accession>B1ZNS4</accession>
<dbReference type="OrthoDB" id="9773016at2"/>
<proteinExistence type="predicted"/>
<dbReference type="AlphaFoldDB" id="B1ZNS4"/>
<dbReference type="KEGG" id="ote:Oter_2161"/>
<dbReference type="HOGENOM" id="CLU_777702_0_0_0"/>
<dbReference type="Proteomes" id="UP000007013">
    <property type="component" value="Chromosome"/>
</dbReference>
<dbReference type="eggNOG" id="COG4307">
    <property type="taxonomic scope" value="Bacteria"/>
</dbReference>
<dbReference type="STRING" id="452637.Oter_2161"/>
<keyword evidence="2" id="KW-1185">Reference proteome</keyword>
<protein>
    <recommendedName>
        <fullName evidence="3">Zinc-binding metallo-peptidase</fullName>
    </recommendedName>
</protein>